<proteinExistence type="predicted"/>
<dbReference type="OrthoDB" id="2157530at2759"/>
<protein>
    <submittedName>
        <fullName evidence="2">Uncharacterized protein</fullName>
    </submittedName>
</protein>
<gene>
    <name evidence="2" type="ORF">BU26DRAFT_603834</name>
</gene>
<name>A0A6A6INK8_9PLEO</name>
<dbReference type="RefSeq" id="XP_033686416.1">
    <property type="nucleotide sequence ID" value="XM_033835466.1"/>
</dbReference>
<keyword evidence="3" id="KW-1185">Reference proteome</keyword>
<evidence type="ECO:0000313" key="2">
    <source>
        <dbReference type="EMBL" id="KAF2251412.1"/>
    </source>
</evidence>
<dbReference type="EMBL" id="ML987193">
    <property type="protein sequence ID" value="KAF2251412.1"/>
    <property type="molecule type" value="Genomic_DNA"/>
</dbReference>
<evidence type="ECO:0000256" key="1">
    <source>
        <dbReference type="SAM" id="MobiDB-lite"/>
    </source>
</evidence>
<accession>A0A6A6INK8</accession>
<feature type="region of interest" description="Disordered" evidence="1">
    <location>
        <begin position="36"/>
        <end position="55"/>
    </location>
</feature>
<organism evidence="2 3">
    <name type="scientific">Trematosphaeria pertusa</name>
    <dbReference type="NCBI Taxonomy" id="390896"/>
    <lineage>
        <taxon>Eukaryota</taxon>
        <taxon>Fungi</taxon>
        <taxon>Dikarya</taxon>
        <taxon>Ascomycota</taxon>
        <taxon>Pezizomycotina</taxon>
        <taxon>Dothideomycetes</taxon>
        <taxon>Pleosporomycetidae</taxon>
        <taxon>Pleosporales</taxon>
        <taxon>Massarineae</taxon>
        <taxon>Trematosphaeriaceae</taxon>
        <taxon>Trematosphaeria</taxon>
    </lineage>
</organism>
<reference evidence="2" key="1">
    <citation type="journal article" date="2020" name="Stud. Mycol.">
        <title>101 Dothideomycetes genomes: a test case for predicting lifestyles and emergence of pathogens.</title>
        <authorList>
            <person name="Haridas S."/>
            <person name="Albert R."/>
            <person name="Binder M."/>
            <person name="Bloem J."/>
            <person name="Labutti K."/>
            <person name="Salamov A."/>
            <person name="Andreopoulos B."/>
            <person name="Baker S."/>
            <person name="Barry K."/>
            <person name="Bills G."/>
            <person name="Bluhm B."/>
            <person name="Cannon C."/>
            <person name="Castanera R."/>
            <person name="Culley D."/>
            <person name="Daum C."/>
            <person name="Ezra D."/>
            <person name="Gonzalez J."/>
            <person name="Henrissat B."/>
            <person name="Kuo A."/>
            <person name="Liang C."/>
            <person name="Lipzen A."/>
            <person name="Lutzoni F."/>
            <person name="Magnuson J."/>
            <person name="Mondo S."/>
            <person name="Nolan M."/>
            <person name="Ohm R."/>
            <person name="Pangilinan J."/>
            <person name="Park H.-J."/>
            <person name="Ramirez L."/>
            <person name="Alfaro M."/>
            <person name="Sun H."/>
            <person name="Tritt A."/>
            <person name="Yoshinaga Y."/>
            <person name="Zwiers L.-H."/>
            <person name="Turgeon B."/>
            <person name="Goodwin S."/>
            <person name="Spatafora J."/>
            <person name="Crous P."/>
            <person name="Grigoriev I."/>
        </authorList>
    </citation>
    <scope>NUCLEOTIDE SEQUENCE</scope>
    <source>
        <strain evidence="2">CBS 122368</strain>
    </source>
</reference>
<evidence type="ECO:0000313" key="3">
    <source>
        <dbReference type="Proteomes" id="UP000800094"/>
    </source>
</evidence>
<feature type="compositionally biased region" description="Basic and acidic residues" evidence="1">
    <location>
        <begin position="42"/>
        <end position="55"/>
    </location>
</feature>
<sequence>MRRGLSIRSLANNYRANGRCRLSVQQGEAIQTFPAPFGRGRSLRERPRASPRDARAKGEDIRVLVPNAEYGDLIGFMESLVATFSHWFFFITDEGGMGLVPAEHDRADGHSKELIVAFCGLPGLYLIRAAGKADTEFQLVGPCYMQGMMRGEFDYGDGYQWIALV</sequence>
<dbReference type="GeneID" id="54588796"/>
<dbReference type="Proteomes" id="UP000800094">
    <property type="component" value="Unassembled WGS sequence"/>
</dbReference>
<dbReference type="AlphaFoldDB" id="A0A6A6INK8"/>